<dbReference type="eggNOG" id="COG3795">
    <property type="taxonomic scope" value="Bacteria"/>
</dbReference>
<comment type="similarity">
    <text evidence="1">Belongs to the YciI family.</text>
</comment>
<feature type="domain" description="YCII-related" evidence="2">
    <location>
        <begin position="1"/>
        <end position="109"/>
    </location>
</feature>
<reference evidence="4" key="1">
    <citation type="submission" date="2011-03" db="EMBL/GenBank/DDBJ databases">
        <title>Draft genome sequence of Brevundimonas diminuta.</title>
        <authorList>
            <person name="Brown P.J.B."/>
            <person name="Buechlein A."/>
            <person name="Hemmerich C."/>
            <person name="Brun Y.V."/>
        </authorList>
    </citation>
    <scope>NUCLEOTIDE SEQUENCE [LARGE SCALE GENOMIC DNA]</scope>
    <source>
        <strain evidence="4">C19</strain>
    </source>
</reference>
<dbReference type="Proteomes" id="UP000006512">
    <property type="component" value="Unassembled WGS sequence"/>
</dbReference>
<proteinExistence type="inferred from homology"/>
<dbReference type="PANTHER" id="PTHR35174">
    <property type="entry name" value="BLL7171 PROTEIN-RELATED"/>
    <property type="match status" value="1"/>
</dbReference>
<sequence length="113" mass="12405">MKYALLIYEHAEDWDAYRNDPDYAAAWPAFTQTLIDAGVMEGGAGLQGPETATTVRIGDGDHTVQDGPFAEIREMLGGFYLIDVPSLDEALKWAARVPVKSGCCVEVRPQLEM</sequence>
<dbReference type="SUPFAM" id="SSF54909">
    <property type="entry name" value="Dimeric alpha+beta barrel"/>
    <property type="match status" value="1"/>
</dbReference>
<dbReference type="InterPro" id="IPR005545">
    <property type="entry name" value="YCII"/>
</dbReference>
<evidence type="ECO:0000256" key="1">
    <source>
        <dbReference type="ARBA" id="ARBA00007689"/>
    </source>
</evidence>
<evidence type="ECO:0000313" key="3">
    <source>
        <dbReference type="EMBL" id="EGF89721.1"/>
    </source>
</evidence>
<dbReference type="STRING" id="715226.ABI_41440"/>
<keyword evidence="4" id="KW-1185">Reference proteome</keyword>
<dbReference type="OrthoDB" id="9807535at2"/>
<dbReference type="InterPro" id="IPR011008">
    <property type="entry name" value="Dimeric_a/b-barrel"/>
</dbReference>
<protein>
    <submittedName>
        <fullName evidence="3">YCII-related domain protein</fullName>
    </submittedName>
</protein>
<dbReference type="PANTHER" id="PTHR35174:SF3">
    <property type="entry name" value="BLL7171 PROTEIN"/>
    <property type="match status" value="1"/>
</dbReference>
<dbReference type="AlphaFoldDB" id="F4QSK1"/>
<accession>F4QSK1</accession>
<dbReference type="RefSeq" id="WP_006274916.1">
    <property type="nucleotide sequence ID" value="NZ_GL883080.1"/>
</dbReference>
<dbReference type="Pfam" id="PF03795">
    <property type="entry name" value="YCII"/>
    <property type="match status" value="1"/>
</dbReference>
<dbReference type="HOGENOM" id="CLU_130902_2_2_5"/>
<organism evidence="3 4">
    <name type="scientific">Asticcacaulis biprosthecium C19</name>
    <dbReference type="NCBI Taxonomy" id="715226"/>
    <lineage>
        <taxon>Bacteria</taxon>
        <taxon>Pseudomonadati</taxon>
        <taxon>Pseudomonadota</taxon>
        <taxon>Alphaproteobacteria</taxon>
        <taxon>Caulobacterales</taxon>
        <taxon>Caulobacteraceae</taxon>
        <taxon>Asticcacaulis</taxon>
    </lineage>
</organism>
<evidence type="ECO:0000259" key="2">
    <source>
        <dbReference type="Pfam" id="PF03795"/>
    </source>
</evidence>
<dbReference type="EMBL" id="GL883080">
    <property type="protein sequence ID" value="EGF89721.1"/>
    <property type="molecule type" value="Genomic_DNA"/>
</dbReference>
<dbReference type="Gene3D" id="3.30.70.1060">
    <property type="entry name" value="Dimeric alpha+beta barrel"/>
    <property type="match status" value="1"/>
</dbReference>
<evidence type="ECO:0000313" key="4">
    <source>
        <dbReference type="Proteomes" id="UP000006512"/>
    </source>
</evidence>
<gene>
    <name evidence="3" type="ORF">ABI_41440</name>
</gene>
<name>F4QSK1_9CAUL</name>